<organism evidence="2 3">
    <name type="scientific">Paenibacillus popilliae ATCC 14706</name>
    <dbReference type="NCBI Taxonomy" id="1212764"/>
    <lineage>
        <taxon>Bacteria</taxon>
        <taxon>Bacillati</taxon>
        <taxon>Bacillota</taxon>
        <taxon>Bacilli</taxon>
        <taxon>Bacillales</taxon>
        <taxon>Paenibacillaceae</taxon>
        <taxon>Paenibacillus</taxon>
    </lineage>
</organism>
<dbReference type="Gene3D" id="3.90.1580.10">
    <property type="entry name" value="paralog of FGE (formylglycine-generating enzyme)"/>
    <property type="match status" value="2"/>
</dbReference>
<dbReference type="InterPro" id="IPR016187">
    <property type="entry name" value="CTDL_fold"/>
</dbReference>
<dbReference type="EMBL" id="BALG01000026">
    <property type="protein sequence ID" value="GAC41280.1"/>
    <property type="molecule type" value="Genomic_DNA"/>
</dbReference>
<name>M9LFV9_PAEPP</name>
<dbReference type="InterPro" id="IPR042095">
    <property type="entry name" value="SUMF_sf"/>
</dbReference>
<dbReference type="InterPro" id="IPR005532">
    <property type="entry name" value="SUMF_dom"/>
</dbReference>
<proteinExistence type="predicted"/>
<evidence type="ECO:0000259" key="1">
    <source>
        <dbReference type="Pfam" id="PF03781"/>
    </source>
</evidence>
<dbReference type="Pfam" id="PF03781">
    <property type="entry name" value="FGE-sulfatase"/>
    <property type="match status" value="1"/>
</dbReference>
<dbReference type="RefSeq" id="WP_006284579.1">
    <property type="nucleotide sequence ID" value="NZ_BALG01000026.1"/>
</dbReference>
<protein>
    <submittedName>
        <fullName evidence="2">Uncharacterized conserved protein</fullName>
    </submittedName>
</protein>
<evidence type="ECO:0000313" key="2">
    <source>
        <dbReference type="EMBL" id="GAC41280.1"/>
    </source>
</evidence>
<dbReference type="AlphaFoldDB" id="M9LFV9"/>
<evidence type="ECO:0000313" key="3">
    <source>
        <dbReference type="Proteomes" id="UP000029453"/>
    </source>
</evidence>
<dbReference type="Proteomes" id="UP000029453">
    <property type="component" value="Unassembled WGS sequence"/>
</dbReference>
<keyword evidence="3" id="KW-1185">Reference proteome</keyword>
<accession>M9LFV9</accession>
<dbReference type="SUPFAM" id="SSF56436">
    <property type="entry name" value="C-type lectin-like"/>
    <property type="match status" value="1"/>
</dbReference>
<gene>
    <name evidence="2" type="ORF">PPOP_0630</name>
</gene>
<comment type="caution">
    <text evidence="2">The sequence shown here is derived from an EMBL/GenBank/DDBJ whole genome shotgun (WGS) entry which is preliminary data.</text>
</comment>
<feature type="domain" description="Sulfatase-modifying factor enzyme-like" evidence="1">
    <location>
        <begin position="72"/>
        <end position="172"/>
    </location>
</feature>
<reference evidence="2 3" key="1">
    <citation type="submission" date="2012-10" db="EMBL/GenBank/DDBJ databases">
        <title>Draft Genome Sequence of Paenibacillus popilliae ATCC 14706T.</title>
        <authorList>
            <person name="Iiyama K."/>
            <person name="Mori K."/>
            <person name="Mon H."/>
            <person name="Chieda Y."/>
            <person name="Lee J.M."/>
            <person name="Kusakabe T."/>
            <person name="Tashiro K."/>
            <person name="Asano S."/>
            <person name="Yasunaga-Aoki C."/>
            <person name="Shimizu S."/>
        </authorList>
    </citation>
    <scope>NUCLEOTIDE SEQUENCE [LARGE SCALE GENOMIC DNA]</scope>
    <source>
        <strain evidence="2 3">ATCC 14706</strain>
    </source>
</reference>
<dbReference type="OrthoDB" id="9768004at2"/>
<sequence length="317" mass="34343">MTIKWNNDMIFDNAGKPSMMVRIPKFNLSDVINGAPDTPHPAFIVGGKEVPEIWVCKYQNIIVGGKAYSLPFQQPAVNVDYDQAREACESKGPGWHLISNAEWAAIALWAKKNGTLPRGNNNWGGDHSHDDECGEAFDGRKVLTGSGPASWSHDGTPEGVYDLNGNVWEWVSGLRLAEGTIQVIPGNDVALQPDQSPTSEEWTAIASDGYSVKYAEVDDEIQLTVGIAGGYGGCFFSELTTDAEVPFLVQALALFPTNDDPLTDGFWMDAEESERLPIRGGTWNAGSYAGVFALGLDNARSNSFSYIGFRSAFVPGI</sequence>